<gene>
    <name evidence="8" type="ORF">LJD61_00695</name>
</gene>
<dbReference type="NCBIfam" id="TIGR00255">
    <property type="entry name" value="YicC/YloC family endoribonuclease"/>
    <property type="match status" value="1"/>
</dbReference>
<accession>A0ABT1N9Z5</accession>
<dbReference type="InterPro" id="IPR013527">
    <property type="entry name" value="YicC-like_N"/>
</dbReference>
<dbReference type="InterPro" id="IPR013551">
    <property type="entry name" value="YicC-like_C"/>
</dbReference>
<comment type="caution">
    <text evidence="8">The sequence shown here is derived from an EMBL/GenBank/DDBJ whole genome shotgun (WGS) entry which is preliminary data.</text>
</comment>
<protein>
    <submittedName>
        <fullName evidence="8">YicC family protein</fullName>
    </submittedName>
</protein>
<evidence type="ECO:0000256" key="5">
    <source>
        <dbReference type="ARBA" id="ARBA00035648"/>
    </source>
</evidence>
<feature type="domain" description="Endoribonuclease YicC-like N-terminal" evidence="6">
    <location>
        <begin position="3"/>
        <end position="155"/>
    </location>
</feature>
<dbReference type="Pfam" id="PF08340">
    <property type="entry name" value="YicC-like_C"/>
    <property type="match status" value="1"/>
</dbReference>
<dbReference type="PANTHER" id="PTHR30636">
    <property type="entry name" value="UPF0701 PROTEIN YICC"/>
    <property type="match status" value="1"/>
</dbReference>
<name>A0ABT1N9Z5_9FIRM</name>
<keyword evidence="3" id="KW-0255">Endonuclease</keyword>
<reference evidence="8 9" key="1">
    <citation type="submission" date="2021-10" db="EMBL/GenBank/DDBJ databases">
        <title>Lutispora strain m25 sp. nov., a thermophilic, non-spore-forming bacterium isolated from a lab-scale methanogenic bioreactor digesting anaerobic sludge.</title>
        <authorList>
            <person name="El Houari A."/>
            <person name="Mcdonald J."/>
        </authorList>
    </citation>
    <scope>NUCLEOTIDE SEQUENCE [LARGE SCALE GENOMIC DNA]</scope>
    <source>
        <strain evidence="9">m25</strain>
    </source>
</reference>
<evidence type="ECO:0000313" key="8">
    <source>
        <dbReference type="EMBL" id="MCQ1528070.1"/>
    </source>
</evidence>
<dbReference type="Pfam" id="PF03755">
    <property type="entry name" value="YicC-like_N"/>
    <property type="match status" value="1"/>
</dbReference>
<evidence type="ECO:0000256" key="1">
    <source>
        <dbReference type="ARBA" id="ARBA00001968"/>
    </source>
</evidence>
<dbReference type="Proteomes" id="UP001651880">
    <property type="component" value="Unassembled WGS sequence"/>
</dbReference>
<evidence type="ECO:0000256" key="4">
    <source>
        <dbReference type="ARBA" id="ARBA00022801"/>
    </source>
</evidence>
<dbReference type="RefSeq" id="WP_255225578.1">
    <property type="nucleotide sequence ID" value="NZ_JAJEKE010000001.1"/>
</dbReference>
<comment type="cofactor">
    <cofactor evidence="1">
        <name>a divalent metal cation</name>
        <dbReference type="ChEBI" id="CHEBI:60240"/>
    </cofactor>
</comment>
<evidence type="ECO:0000256" key="3">
    <source>
        <dbReference type="ARBA" id="ARBA00022759"/>
    </source>
</evidence>
<evidence type="ECO:0000256" key="2">
    <source>
        <dbReference type="ARBA" id="ARBA00022722"/>
    </source>
</evidence>
<comment type="similarity">
    <text evidence="5">Belongs to the YicC/YloC family.</text>
</comment>
<proteinExistence type="inferred from homology"/>
<organism evidence="8 9">
    <name type="scientific">Lutispora saccharofermentans</name>
    <dbReference type="NCBI Taxonomy" id="3024236"/>
    <lineage>
        <taxon>Bacteria</taxon>
        <taxon>Bacillati</taxon>
        <taxon>Bacillota</taxon>
        <taxon>Clostridia</taxon>
        <taxon>Lutisporales</taxon>
        <taxon>Lutisporaceae</taxon>
        <taxon>Lutispora</taxon>
    </lineage>
</organism>
<dbReference type="PANTHER" id="PTHR30636:SF3">
    <property type="entry name" value="UPF0701 PROTEIN YICC"/>
    <property type="match status" value="1"/>
</dbReference>
<keyword evidence="9" id="KW-1185">Reference proteome</keyword>
<evidence type="ECO:0000259" key="6">
    <source>
        <dbReference type="Pfam" id="PF03755"/>
    </source>
</evidence>
<evidence type="ECO:0000313" key="9">
    <source>
        <dbReference type="Proteomes" id="UP001651880"/>
    </source>
</evidence>
<keyword evidence="4" id="KW-0378">Hydrolase</keyword>
<sequence>MMIKSMTGFGRGEYGEDNISFTVDVRTVNHRYSDFSIRMPKTVSGLEEKVREYAASKIGRGKVDIFINYDSFGQDVEIKLDTNLTRSYIDCLNAIKDEFNIKDDINLSLLTRFSDIIKVEKVEKEEDELWRILKAALEKAFEALSQMKEREGQRLFTDIKDKLRYIKEIVDEIDAKDEGLVYAYMDKLRERILELSKGIPLDESRFMTEVALMADKSSIDEETVRLRSHISEFEKTMDSRGTVGKKLDFIIQEMNREVNTIGSKGTEIDIINNVVNLKTEIEKIREQIQNIE</sequence>
<feature type="domain" description="Endoribonuclease YicC-like C-terminal" evidence="7">
    <location>
        <begin position="175"/>
        <end position="292"/>
    </location>
</feature>
<dbReference type="InterPro" id="IPR005229">
    <property type="entry name" value="YicC/YloC-like"/>
</dbReference>
<dbReference type="EMBL" id="JAJEKE010000001">
    <property type="protein sequence ID" value="MCQ1528070.1"/>
    <property type="molecule type" value="Genomic_DNA"/>
</dbReference>
<keyword evidence="2" id="KW-0540">Nuclease</keyword>
<evidence type="ECO:0000259" key="7">
    <source>
        <dbReference type="Pfam" id="PF08340"/>
    </source>
</evidence>